<sequence>MTVNTSVELNDDATWTFKRIVVSLLLVFLLTKNGRRLLSQSLVNATKKYMFLVPVRIRYRMIAAGLHLPFYLQRPLLKMMQAPEREHHSSILRVRYKSWAGDWIVQDIHQKQKDPKAWMEMTVAEADLVIMFIHGGGFHLGTSTQYMPAFLNMISQLKDNHQLNDVRILSVDYSLSPMAAHPTALNECVSAYRYLVHDLSISPSRIIVAGDSAGGNLTAATLLKVRDQRHHQELAELPPIPLPAGAAMISPWVDLDDDRSITAEYDVESDFVRSWQIRSYFSGYLPQLDQLNQQERQAVLRQPDVSPIYADYHHFCPVLLSMGGGEFIRPQIEAFAKKLKNDGVDLDIVTRPDAPHCHIVESNVAVSKEQWLKDLKAFTDWCAKIVSK</sequence>
<dbReference type="InterPro" id="IPR050300">
    <property type="entry name" value="GDXG_lipolytic_enzyme"/>
</dbReference>
<keyword evidence="2" id="KW-0378">Hydrolase</keyword>
<evidence type="ECO:0000259" key="4">
    <source>
        <dbReference type="Pfam" id="PF07859"/>
    </source>
</evidence>
<evidence type="ECO:0000313" key="5">
    <source>
        <dbReference type="EMBL" id="CDS05688.1"/>
    </source>
</evidence>
<organism evidence="5">
    <name type="scientific">Lichtheimia ramosa</name>
    <dbReference type="NCBI Taxonomy" id="688394"/>
    <lineage>
        <taxon>Eukaryota</taxon>
        <taxon>Fungi</taxon>
        <taxon>Fungi incertae sedis</taxon>
        <taxon>Mucoromycota</taxon>
        <taxon>Mucoromycotina</taxon>
        <taxon>Mucoromycetes</taxon>
        <taxon>Mucorales</taxon>
        <taxon>Lichtheimiaceae</taxon>
        <taxon>Lichtheimia</taxon>
    </lineage>
</organism>
<name>A0A077WEZ7_9FUNG</name>
<dbReference type="EMBL" id="LK023317">
    <property type="protein sequence ID" value="CDS05688.1"/>
    <property type="molecule type" value="Genomic_DNA"/>
</dbReference>
<gene>
    <name evidence="5" type="ORF">LRAMOSA08216</name>
</gene>
<evidence type="ECO:0000256" key="3">
    <source>
        <dbReference type="PROSITE-ProRule" id="PRU10038"/>
    </source>
</evidence>
<dbReference type="Gene3D" id="3.40.50.1820">
    <property type="entry name" value="alpha/beta hydrolase"/>
    <property type="match status" value="1"/>
</dbReference>
<feature type="domain" description="Alpha/beta hydrolase fold-3" evidence="4">
    <location>
        <begin position="130"/>
        <end position="358"/>
    </location>
</feature>
<dbReference type="Pfam" id="PF07859">
    <property type="entry name" value="Abhydrolase_3"/>
    <property type="match status" value="1"/>
</dbReference>
<dbReference type="OrthoDB" id="408631at2759"/>
<feature type="active site" evidence="3">
    <location>
        <position position="212"/>
    </location>
</feature>
<comment type="similarity">
    <text evidence="1">Belongs to the 'GDXG' lipolytic enzyme family.</text>
</comment>
<evidence type="ECO:0000256" key="1">
    <source>
        <dbReference type="ARBA" id="ARBA00010515"/>
    </source>
</evidence>
<dbReference type="InterPro" id="IPR013094">
    <property type="entry name" value="AB_hydrolase_3"/>
</dbReference>
<dbReference type="PANTHER" id="PTHR48081:SF8">
    <property type="entry name" value="ALPHA_BETA HYDROLASE FOLD-3 DOMAIN-CONTAINING PROTEIN-RELATED"/>
    <property type="match status" value="1"/>
</dbReference>
<dbReference type="PROSITE" id="PS01174">
    <property type="entry name" value="LIPASE_GDXG_SER"/>
    <property type="match status" value="1"/>
</dbReference>
<reference evidence="5" key="1">
    <citation type="journal article" date="2014" name="Genome Announc.">
        <title>De novo whole-genome sequence and genome annotation of Lichtheimia ramosa.</title>
        <authorList>
            <person name="Linde J."/>
            <person name="Schwartze V."/>
            <person name="Binder U."/>
            <person name="Lass-Florl C."/>
            <person name="Voigt K."/>
            <person name="Horn F."/>
        </authorList>
    </citation>
    <scope>NUCLEOTIDE SEQUENCE</scope>
    <source>
        <strain evidence="5">JMRC FSU:6197</strain>
    </source>
</reference>
<dbReference type="InterPro" id="IPR029058">
    <property type="entry name" value="AB_hydrolase_fold"/>
</dbReference>
<dbReference type="SUPFAM" id="SSF53474">
    <property type="entry name" value="alpha/beta-Hydrolases"/>
    <property type="match status" value="1"/>
</dbReference>
<dbReference type="PANTHER" id="PTHR48081">
    <property type="entry name" value="AB HYDROLASE SUPERFAMILY PROTEIN C4A8.06C"/>
    <property type="match status" value="1"/>
</dbReference>
<dbReference type="GO" id="GO:0016787">
    <property type="term" value="F:hydrolase activity"/>
    <property type="evidence" value="ECO:0007669"/>
    <property type="project" value="UniProtKB-KW"/>
</dbReference>
<accession>A0A077WEZ7</accession>
<dbReference type="AlphaFoldDB" id="A0A077WEZ7"/>
<protein>
    <recommendedName>
        <fullName evidence="4">Alpha/beta hydrolase fold-3 domain-containing protein</fullName>
    </recommendedName>
</protein>
<proteinExistence type="inferred from homology"/>
<dbReference type="InterPro" id="IPR033140">
    <property type="entry name" value="Lipase_GDXG_put_SER_AS"/>
</dbReference>
<evidence type="ECO:0000256" key="2">
    <source>
        <dbReference type="ARBA" id="ARBA00022801"/>
    </source>
</evidence>